<dbReference type="PANTHER" id="PTHR33669">
    <property type="entry name" value="PROTEIN NEGATIVE REGULATOR OF RESISTANCE"/>
    <property type="match status" value="1"/>
</dbReference>
<evidence type="ECO:0000313" key="6">
    <source>
        <dbReference type="Proteomes" id="UP000008311"/>
    </source>
</evidence>
<evidence type="ECO:0000256" key="1">
    <source>
        <dbReference type="ARBA" id="ARBA00004123"/>
    </source>
</evidence>
<dbReference type="OrthoDB" id="1110691at2759"/>
<proteinExistence type="inferred from homology"/>
<comment type="subcellular location">
    <subcellularLocation>
        <location evidence="1">Nucleus</location>
    </subcellularLocation>
</comment>
<feature type="compositionally biased region" description="Basic and acidic residues" evidence="4">
    <location>
        <begin position="97"/>
        <end position="109"/>
    </location>
</feature>
<gene>
    <name evidence="5" type="ORF">RCOM_1345340</name>
</gene>
<dbReference type="InParanoid" id="B9RN83"/>
<comment type="similarity">
    <text evidence="2">Belongs to the NPR1-interactor family.</text>
</comment>
<dbReference type="PANTHER" id="PTHR33669:SF1">
    <property type="entry name" value="PROTEIN NIM1-INTERACTING 1"/>
    <property type="match status" value="1"/>
</dbReference>
<dbReference type="EMBL" id="EQ973790">
    <property type="protein sequence ID" value="EEF47206.1"/>
    <property type="molecule type" value="Genomic_DNA"/>
</dbReference>
<dbReference type="GO" id="GO:0010112">
    <property type="term" value="P:regulation of systemic acquired resistance"/>
    <property type="evidence" value="ECO:0007669"/>
    <property type="project" value="InterPro"/>
</dbReference>
<dbReference type="KEGG" id="rcu:8265915"/>
<dbReference type="InterPro" id="IPR031425">
    <property type="entry name" value="NPR1/NH1-interacting"/>
</dbReference>
<organism evidence="5 6">
    <name type="scientific">Ricinus communis</name>
    <name type="common">Castor bean</name>
    <dbReference type="NCBI Taxonomy" id="3988"/>
    <lineage>
        <taxon>Eukaryota</taxon>
        <taxon>Viridiplantae</taxon>
        <taxon>Streptophyta</taxon>
        <taxon>Embryophyta</taxon>
        <taxon>Tracheophyta</taxon>
        <taxon>Spermatophyta</taxon>
        <taxon>Magnoliopsida</taxon>
        <taxon>eudicotyledons</taxon>
        <taxon>Gunneridae</taxon>
        <taxon>Pentapetalae</taxon>
        <taxon>rosids</taxon>
        <taxon>fabids</taxon>
        <taxon>Malpighiales</taxon>
        <taxon>Euphorbiaceae</taxon>
        <taxon>Acalyphoideae</taxon>
        <taxon>Acalypheae</taxon>
        <taxon>Ricinus</taxon>
    </lineage>
</organism>
<dbReference type="GO" id="GO:0005634">
    <property type="term" value="C:nucleus"/>
    <property type="evidence" value="ECO:0007669"/>
    <property type="project" value="UniProtKB-SubCell"/>
</dbReference>
<evidence type="ECO:0000256" key="4">
    <source>
        <dbReference type="SAM" id="MobiDB-lite"/>
    </source>
</evidence>
<evidence type="ECO:0000256" key="3">
    <source>
        <dbReference type="ARBA" id="ARBA00023242"/>
    </source>
</evidence>
<evidence type="ECO:0000313" key="5">
    <source>
        <dbReference type="EMBL" id="EEF47206.1"/>
    </source>
</evidence>
<dbReference type="eggNOG" id="ENOG502SB9A">
    <property type="taxonomic scope" value="Eukaryota"/>
</dbReference>
<reference evidence="6" key="1">
    <citation type="journal article" date="2010" name="Nat. Biotechnol.">
        <title>Draft genome sequence of the oilseed species Ricinus communis.</title>
        <authorList>
            <person name="Chan A.P."/>
            <person name="Crabtree J."/>
            <person name="Zhao Q."/>
            <person name="Lorenzi H."/>
            <person name="Orvis J."/>
            <person name="Puiu D."/>
            <person name="Melake-Berhan A."/>
            <person name="Jones K.M."/>
            <person name="Redman J."/>
            <person name="Chen G."/>
            <person name="Cahoon E.B."/>
            <person name="Gedil M."/>
            <person name="Stanke M."/>
            <person name="Haas B.J."/>
            <person name="Wortman J.R."/>
            <person name="Fraser-Liggett C.M."/>
            <person name="Ravel J."/>
            <person name="Rabinowicz P.D."/>
        </authorList>
    </citation>
    <scope>NUCLEOTIDE SEQUENCE [LARGE SCALE GENOMIC DNA]</scope>
    <source>
        <strain evidence="6">cv. Hale</strain>
    </source>
</reference>
<sequence>MENGKITDEGSVCNADEDDEQEDQKVEEFFALIRRFREARNRRKDEVQEEEKRKNKIRRLNEEHPSWVPSFEWEDFTEEIQFRSRPPVIFPRPCNQKQEKKQPEKDGGLDLKLTL</sequence>
<dbReference type="AlphaFoldDB" id="B9RN83"/>
<dbReference type="Pfam" id="PF15699">
    <property type="entry name" value="NPR1_interact"/>
    <property type="match status" value="1"/>
</dbReference>
<feature type="region of interest" description="Disordered" evidence="4">
    <location>
        <begin position="41"/>
        <end position="61"/>
    </location>
</feature>
<evidence type="ECO:0000256" key="2">
    <source>
        <dbReference type="ARBA" id="ARBA00009937"/>
    </source>
</evidence>
<dbReference type="Proteomes" id="UP000008311">
    <property type="component" value="Unassembled WGS sequence"/>
</dbReference>
<name>B9RN83_RICCO</name>
<keyword evidence="3" id="KW-0539">Nucleus</keyword>
<feature type="region of interest" description="Disordered" evidence="4">
    <location>
        <begin position="1"/>
        <end position="24"/>
    </location>
</feature>
<protein>
    <submittedName>
        <fullName evidence="5">Uncharacterized protein</fullName>
    </submittedName>
</protein>
<accession>B9RN83</accession>
<feature type="region of interest" description="Disordered" evidence="4">
    <location>
        <begin position="84"/>
        <end position="115"/>
    </location>
</feature>
<keyword evidence="6" id="KW-1185">Reference proteome</keyword>